<dbReference type="GO" id="GO:0016747">
    <property type="term" value="F:acyltransferase activity, transferring groups other than amino-acyl groups"/>
    <property type="evidence" value="ECO:0007669"/>
    <property type="project" value="InterPro"/>
</dbReference>
<dbReference type="Proteomes" id="UP000198897">
    <property type="component" value="Unassembled WGS sequence"/>
</dbReference>
<sequence>MNWYEKLNKYFPVEEMKSKEHMEALLKEKSDIYYKDESDKHVLMYAEFDSFIFIDYVYVSNAARGQGLGHKLIEKMKAKNKPIILEVEPVDYDETDSEKRLRFYQREGFKHAQSIGYTRRSLATNEVNQMEILYWSPEDASEEEIYEQMKRMYTEVHTYRDEEFYGKAYQHVDEVLQMDENRGIDDILDELDKSKNS</sequence>
<dbReference type="PROSITE" id="PS51186">
    <property type="entry name" value="GNAT"/>
    <property type="match status" value="1"/>
</dbReference>
<dbReference type="InterPro" id="IPR016181">
    <property type="entry name" value="Acyl_CoA_acyltransferase"/>
</dbReference>
<dbReference type="Gene3D" id="3.40.630.30">
    <property type="match status" value="1"/>
</dbReference>
<dbReference type="EMBL" id="FOOG01000007">
    <property type="protein sequence ID" value="SFF74038.1"/>
    <property type="molecule type" value="Genomic_DNA"/>
</dbReference>
<evidence type="ECO:0000313" key="3">
    <source>
        <dbReference type="Proteomes" id="UP000198897"/>
    </source>
</evidence>
<dbReference type="OrthoDB" id="2425381at2"/>
<organism evidence="2 3">
    <name type="scientific">Halobacillus alkaliphilus</name>
    <dbReference type="NCBI Taxonomy" id="396056"/>
    <lineage>
        <taxon>Bacteria</taxon>
        <taxon>Bacillati</taxon>
        <taxon>Bacillota</taxon>
        <taxon>Bacilli</taxon>
        <taxon>Bacillales</taxon>
        <taxon>Bacillaceae</taxon>
        <taxon>Halobacillus</taxon>
    </lineage>
</organism>
<dbReference type="RefSeq" id="WP_089751242.1">
    <property type="nucleotide sequence ID" value="NZ_FOOG01000007.1"/>
</dbReference>
<evidence type="ECO:0000259" key="1">
    <source>
        <dbReference type="PROSITE" id="PS51186"/>
    </source>
</evidence>
<dbReference type="SUPFAM" id="SSF55729">
    <property type="entry name" value="Acyl-CoA N-acyltransferases (Nat)"/>
    <property type="match status" value="1"/>
</dbReference>
<keyword evidence="3" id="KW-1185">Reference proteome</keyword>
<keyword evidence="2" id="KW-0808">Transferase</keyword>
<dbReference type="CDD" id="cd04301">
    <property type="entry name" value="NAT_SF"/>
    <property type="match status" value="1"/>
</dbReference>
<protein>
    <submittedName>
        <fullName evidence="2">Acetyltransferase (GNAT) domain-containing protein</fullName>
    </submittedName>
</protein>
<reference evidence="3" key="1">
    <citation type="submission" date="2016-10" db="EMBL/GenBank/DDBJ databases">
        <authorList>
            <person name="Varghese N."/>
            <person name="Submissions S."/>
        </authorList>
    </citation>
    <scope>NUCLEOTIDE SEQUENCE [LARGE SCALE GENOMIC DNA]</scope>
    <source>
        <strain evidence="3">FP5</strain>
    </source>
</reference>
<dbReference type="AlphaFoldDB" id="A0A1I2L671"/>
<dbReference type="Pfam" id="PF13508">
    <property type="entry name" value="Acetyltransf_7"/>
    <property type="match status" value="1"/>
</dbReference>
<evidence type="ECO:0000313" key="2">
    <source>
        <dbReference type="EMBL" id="SFF74038.1"/>
    </source>
</evidence>
<gene>
    <name evidence="2" type="ORF">SAMN05216353_107110</name>
</gene>
<dbReference type="InterPro" id="IPR000182">
    <property type="entry name" value="GNAT_dom"/>
</dbReference>
<name>A0A1I2L671_9BACI</name>
<proteinExistence type="predicted"/>
<accession>A0A1I2L671</accession>
<feature type="domain" description="N-acetyltransferase" evidence="1">
    <location>
        <begin position="1"/>
        <end position="139"/>
    </location>
</feature>